<comment type="caution">
    <text evidence="2">The sequence shown here is derived from an EMBL/GenBank/DDBJ whole genome shotgun (WGS) entry which is preliminary data.</text>
</comment>
<feature type="domain" description="KAP NTPase" evidence="1">
    <location>
        <begin position="24"/>
        <end position="364"/>
    </location>
</feature>
<accession>A0A5N1J2X3</accession>
<keyword evidence="3" id="KW-1185">Reference proteome</keyword>
<dbReference type="EMBL" id="VTWT01000003">
    <property type="protein sequence ID" value="KAA9340116.1"/>
    <property type="molecule type" value="Genomic_DNA"/>
</dbReference>
<dbReference type="InterPro" id="IPR011646">
    <property type="entry name" value="KAP_P-loop"/>
</dbReference>
<dbReference type="InterPro" id="IPR052754">
    <property type="entry name" value="NTPase_KAP_P-loop"/>
</dbReference>
<dbReference type="Gene3D" id="3.40.50.300">
    <property type="entry name" value="P-loop containing nucleotide triphosphate hydrolases"/>
    <property type="match status" value="1"/>
</dbReference>
<dbReference type="RefSeq" id="WP_150903188.1">
    <property type="nucleotide sequence ID" value="NZ_VTWT01000003.1"/>
</dbReference>
<name>A0A5N1J2X3_9BACT</name>
<protein>
    <recommendedName>
        <fullName evidence="1">KAP NTPase domain-containing protein</fullName>
    </recommendedName>
</protein>
<dbReference type="AlphaFoldDB" id="A0A5N1J2X3"/>
<dbReference type="PANTHER" id="PTHR22674">
    <property type="entry name" value="NTPASE, KAP FAMILY P-LOOP DOMAIN-CONTAINING 1"/>
    <property type="match status" value="1"/>
</dbReference>
<evidence type="ECO:0000313" key="3">
    <source>
        <dbReference type="Proteomes" id="UP000326570"/>
    </source>
</evidence>
<evidence type="ECO:0000313" key="2">
    <source>
        <dbReference type="EMBL" id="KAA9340116.1"/>
    </source>
</evidence>
<reference evidence="2 3" key="1">
    <citation type="submission" date="2019-09" db="EMBL/GenBank/DDBJ databases">
        <title>Genome sequence of Adhaeribacter sp. M2.</title>
        <authorList>
            <person name="Srinivasan S."/>
        </authorList>
    </citation>
    <scope>NUCLEOTIDE SEQUENCE [LARGE SCALE GENOMIC DNA]</scope>
    <source>
        <strain evidence="2 3">M2</strain>
    </source>
</reference>
<organism evidence="2 3">
    <name type="scientific">Adhaeribacter soli</name>
    <dbReference type="NCBI Taxonomy" id="2607655"/>
    <lineage>
        <taxon>Bacteria</taxon>
        <taxon>Pseudomonadati</taxon>
        <taxon>Bacteroidota</taxon>
        <taxon>Cytophagia</taxon>
        <taxon>Cytophagales</taxon>
        <taxon>Hymenobacteraceae</taxon>
        <taxon>Adhaeribacter</taxon>
    </lineage>
</organism>
<sequence>MWSDNDTSIDFIDYKHLVDGVEAIVKNDDLTPCTIGLYGDWGSGKSSLLRMIESRLDQDNNILTIKFNGWLFEGYEDAKVVLMSTILEEIISKRTFTAEAKKLAIKLFKRIDKMKMLKLGLKGGMAFATMGPAGVAALGATEIYKGLAETDYEGLFREDEEKDESATMGIRQFHLEFEQLLQDTKIKRLVVCIDDLDRCLPDTIIATLEAIKLFLFTKNSAFIICADERIIEYAVRKRFPEIPGGERLDVGRDYLEKLIQFPIRIPHMSASELETYVNLLFSKLYIRDEQKFQKLRDTVLANKATSIFGSSYNFDVAQKILTNVPVELNHALVLSQQITPVLAANLHGNPRQSKRFLNMLLMRAAMAKSKEVAIDNRILAKLMLLEYFRKESFTKLYALQVTQDGVPNEIKTLEIACLTPDQTSQDPELSAEPDISPELELWVKDPWLHSWLKSEPKLSSIDLRSYFYFSRDQLSASIIVSRRMSSLAQTILGKLMHSSEAIQRQAISDSGQLNAGDASAIFDSLTQKIKQEGDKVYREALVTTLFGYIESRKELTSQLLEFLASMAPENLTPTAIPQLLKAIKGSPFEKTGSSILKKWSENTTNTSLAKIAKSRITKIN</sequence>
<dbReference type="InterPro" id="IPR027417">
    <property type="entry name" value="P-loop_NTPase"/>
</dbReference>
<dbReference type="PANTHER" id="PTHR22674:SF6">
    <property type="entry name" value="NTPASE KAP FAMILY P-LOOP DOMAIN-CONTAINING PROTEIN 1"/>
    <property type="match status" value="1"/>
</dbReference>
<dbReference type="SUPFAM" id="SSF52540">
    <property type="entry name" value="P-loop containing nucleoside triphosphate hydrolases"/>
    <property type="match status" value="1"/>
</dbReference>
<proteinExistence type="predicted"/>
<evidence type="ECO:0000259" key="1">
    <source>
        <dbReference type="Pfam" id="PF07693"/>
    </source>
</evidence>
<gene>
    <name evidence="2" type="ORF">F0P94_07145</name>
</gene>
<dbReference type="Pfam" id="PF07693">
    <property type="entry name" value="KAP_NTPase"/>
    <property type="match status" value="1"/>
</dbReference>
<dbReference type="Proteomes" id="UP000326570">
    <property type="component" value="Unassembled WGS sequence"/>
</dbReference>